<evidence type="ECO:0000313" key="2">
    <source>
        <dbReference type="EMBL" id="AFC85360.1"/>
    </source>
</evidence>
<dbReference type="OrthoDB" id="7063662at2"/>
<evidence type="ECO:0008006" key="4">
    <source>
        <dbReference type="Google" id="ProtNLM"/>
    </source>
</evidence>
<reference evidence="2" key="1">
    <citation type="submission" date="2012-02" db="EMBL/GenBank/DDBJ databases">
        <title>The complete genome of Frateuria aurantia DSM 6220.</title>
        <authorList>
            <consortium name="US DOE Joint Genome Institute (JGI-PGF)"/>
            <person name="Lucas S."/>
            <person name="Copeland A."/>
            <person name="Lapidus A."/>
            <person name="Glavina del Rio T."/>
            <person name="Dalin E."/>
            <person name="Tice H."/>
            <person name="Bruce D."/>
            <person name="Goodwin L."/>
            <person name="Pitluck S."/>
            <person name="Peters L."/>
            <person name="Ovchinnikova G."/>
            <person name="Teshima H."/>
            <person name="Kyrpides N."/>
            <person name="Mavromatis K."/>
            <person name="Ivanova N."/>
            <person name="Brettin T."/>
            <person name="Detter J.C."/>
            <person name="Han C."/>
            <person name="Larimer F."/>
            <person name="Land M."/>
            <person name="Hauser L."/>
            <person name="Markowitz V."/>
            <person name="Cheng J.-F."/>
            <person name="Hugenholtz P."/>
            <person name="Woyke T."/>
            <person name="Wu D."/>
            <person name="Brambilla E."/>
            <person name="Klenk H.-P."/>
            <person name="Eisen J.A."/>
        </authorList>
    </citation>
    <scope>NUCLEOTIDE SEQUENCE</scope>
    <source>
        <strain evidence="2">DSM 6220</strain>
    </source>
</reference>
<feature type="signal peptide" evidence="1">
    <location>
        <begin position="1"/>
        <end position="23"/>
    </location>
</feature>
<dbReference type="HOGENOM" id="CLU_170271_1_0_6"/>
<proteinExistence type="predicted"/>
<organism evidence="2 3">
    <name type="scientific">Frateuria aurantia (strain ATCC 33424 / DSM 6220 / KCTC 2777 / LMG 1558 / NBRC 3245 / NCIMB 13370)</name>
    <name type="common">Acetobacter aurantius</name>
    <dbReference type="NCBI Taxonomy" id="767434"/>
    <lineage>
        <taxon>Bacteria</taxon>
        <taxon>Pseudomonadati</taxon>
        <taxon>Pseudomonadota</taxon>
        <taxon>Gammaproteobacteria</taxon>
        <taxon>Lysobacterales</taxon>
        <taxon>Rhodanobacteraceae</taxon>
        <taxon>Frateuria</taxon>
    </lineage>
</organism>
<gene>
    <name evidence="2" type="ordered locus">Fraau_0891</name>
</gene>
<dbReference type="STRING" id="767434.Fraau_0891"/>
<evidence type="ECO:0000313" key="3">
    <source>
        <dbReference type="Proteomes" id="UP000005234"/>
    </source>
</evidence>
<dbReference type="EMBL" id="CP003350">
    <property type="protein sequence ID" value="AFC85360.1"/>
    <property type="molecule type" value="Genomic_DNA"/>
</dbReference>
<evidence type="ECO:0000256" key="1">
    <source>
        <dbReference type="SAM" id="SignalP"/>
    </source>
</evidence>
<feature type="chain" id="PRO_5003614104" description="Lipoprotein SmpA/OmlA domain-containing protein" evidence="1">
    <location>
        <begin position="24"/>
        <end position="101"/>
    </location>
</feature>
<protein>
    <recommendedName>
        <fullName evidence="4">Lipoprotein SmpA/OmlA domain-containing protein</fullName>
    </recommendedName>
</protein>
<dbReference type="KEGG" id="fau:Fraau_0891"/>
<keyword evidence="1" id="KW-0732">Signal</keyword>
<dbReference type="AlphaFoldDB" id="H8L0V4"/>
<dbReference type="Proteomes" id="UP000005234">
    <property type="component" value="Chromosome"/>
</dbReference>
<sequence length="101" mass="10937">MFLRATLLCCLLLLPCAAVPAGAQTSPAVARDLPSRGMSMRQVRNRYGAPLGQLQARGGQAPRQPVIHRWVYPGYIVYFERSRVIHSVATTSGDGISAPTD</sequence>
<name>H8L0V4_FRAAD</name>
<accession>H8L0V4</accession>
<keyword evidence="3" id="KW-1185">Reference proteome</keyword>